<dbReference type="InterPro" id="IPR011009">
    <property type="entry name" value="Kinase-like_dom_sf"/>
</dbReference>
<dbReference type="AlphaFoldDB" id="A0A8K0NJW4"/>
<dbReference type="SMART" id="SM00220">
    <property type="entry name" value="S_TKc"/>
    <property type="match status" value="1"/>
</dbReference>
<keyword evidence="8" id="KW-1185">Reference proteome</keyword>
<dbReference type="OrthoDB" id="5979581at2759"/>
<comment type="caution">
    <text evidence="7">The sequence shown here is derived from an EMBL/GenBank/DDBJ whole genome shotgun (WGS) entry which is preliminary data.</text>
</comment>
<evidence type="ECO:0000256" key="3">
    <source>
        <dbReference type="ARBA" id="ARBA00022741"/>
    </source>
</evidence>
<keyword evidence="5" id="KW-0067">ATP-binding</keyword>
<dbReference type="SUPFAM" id="SSF56112">
    <property type="entry name" value="Protein kinase-like (PK-like)"/>
    <property type="match status" value="1"/>
</dbReference>
<dbReference type="Proteomes" id="UP000811619">
    <property type="component" value="Unassembled WGS sequence"/>
</dbReference>
<sequence>MRCHRLPLSMRGPLRGNIHKGFRATVSGSATPPLWDEERAPDYDPETCYPARIGETIRGKYRLISKLGWGTASTVALEKERHVALKITNSSPFFQTAARNEIDVSNHMWSIWTRHPGQDYFREVLDSFEIEGAQPGQTHLCIAFELLRESLLMFGLQNNPDGVVKPIVVKALLPCLLEFLDFMHTKCHVIHTDLKPHHIMLPFEDAAVLKDYVRDQEADPAPYIVRRGRPVYQSRPDFGCMRNGVGFVKVTDFGCAVRGDANTKFYHDIQPLEYTAPEVMLRAGWSYPADIWNLGLVLWDLMAGTSLLDGRRAGDSDFSYLTLFAQMIRLLGPPPSELLSRANKDRYSRLFKHSKRIPDEDFTFSNKKMMLDGQDKILFIQFAKRMLCWLPEERSTAKELLDDQWLRI</sequence>
<evidence type="ECO:0000256" key="5">
    <source>
        <dbReference type="ARBA" id="ARBA00022840"/>
    </source>
</evidence>
<dbReference type="Gene3D" id="3.30.200.20">
    <property type="entry name" value="Phosphorylase Kinase, domain 1"/>
    <property type="match status" value="1"/>
</dbReference>
<evidence type="ECO:0000256" key="2">
    <source>
        <dbReference type="ARBA" id="ARBA00022679"/>
    </source>
</evidence>
<dbReference type="PROSITE" id="PS50011">
    <property type="entry name" value="PROTEIN_KINASE_DOM"/>
    <property type="match status" value="1"/>
</dbReference>
<dbReference type="EMBL" id="SRPY01000182">
    <property type="protein sequence ID" value="KAG5927438.1"/>
    <property type="molecule type" value="Genomic_DNA"/>
</dbReference>
<feature type="domain" description="Protein kinase" evidence="6">
    <location>
        <begin position="61"/>
        <end position="406"/>
    </location>
</feature>
<gene>
    <name evidence="7" type="ORF">E4U42_002273</name>
</gene>
<accession>A0A8K0NJW4</accession>
<dbReference type="GO" id="GO:0004674">
    <property type="term" value="F:protein serine/threonine kinase activity"/>
    <property type="evidence" value="ECO:0007669"/>
    <property type="project" value="UniProtKB-KW"/>
</dbReference>
<dbReference type="GO" id="GO:0005524">
    <property type="term" value="F:ATP binding"/>
    <property type="evidence" value="ECO:0007669"/>
    <property type="project" value="UniProtKB-KW"/>
</dbReference>
<dbReference type="Pfam" id="PF00069">
    <property type="entry name" value="Pkinase"/>
    <property type="match status" value="1"/>
</dbReference>
<dbReference type="Gene3D" id="1.10.510.10">
    <property type="entry name" value="Transferase(Phosphotransferase) domain 1"/>
    <property type="match status" value="1"/>
</dbReference>
<proteinExistence type="predicted"/>
<dbReference type="PANTHER" id="PTHR45646:SF11">
    <property type="entry name" value="SERINE_THREONINE-PROTEIN KINASE DOA"/>
    <property type="match status" value="1"/>
</dbReference>
<evidence type="ECO:0000313" key="7">
    <source>
        <dbReference type="EMBL" id="KAG5927438.1"/>
    </source>
</evidence>
<dbReference type="PANTHER" id="PTHR45646">
    <property type="entry name" value="SERINE/THREONINE-PROTEIN KINASE DOA-RELATED"/>
    <property type="match status" value="1"/>
</dbReference>
<keyword evidence="2" id="KW-0808">Transferase</keyword>
<dbReference type="InterPro" id="IPR000719">
    <property type="entry name" value="Prot_kinase_dom"/>
</dbReference>
<evidence type="ECO:0000313" key="8">
    <source>
        <dbReference type="Proteomes" id="UP000811619"/>
    </source>
</evidence>
<dbReference type="GO" id="GO:0005634">
    <property type="term" value="C:nucleus"/>
    <property type="evidence" value="ECO:0007669"/>
    <property type="project" value="TreeGrafter"/>
</dbReference>
<dbReference type="GO" id="GO:0043484">
    <property type="term" value="P:regulation of RNA splicing"/>
    <property type="evidence" value="ECO:0007669"/>
    <property type="project" value="TreeGrafter"/>
</dbReference>
<protein>
    <recommendedName>
        <fullName evidence="6">Protein kinase domain-containing protein</fullName>
    </recommendedName>
</protein>
<keyword evidence="1" id="KW-0723">Serine/threonine-protein kinase</keyword>
<organism evidence="7 8">
    <name type="scientific">Claviceps africana</name>
    <dbReference type="NCBI Taxonomy" id="83212"/>
    <lineage>
        <taxon>Eukaryota</taxon>
        <taxon>Fungi</taxon>
        <taxon>Dikarya</taxon>
        <taxon>Ascomycota</taxon>
        <taxon>Pezizomycotina</taxon>
        <taxon>Sordariomycetes</taxon>
        <taxon>Hypocreomycetidae</taxon>
        <taxon>Hypocreales</taxon>
        <taxon>Clavicipitaceae</taxon>
        <taxon>Claviceps</taxon>
    </lineage>
</organism>
<name>A0A8K0NJW4_9HYPO</name>
<evidence type="ECO:0000259" key="6">
    <source>
        <dbReference type="PROSITE" id="PS50011"/>
    </source>
</evidence>
<keyword evidence="4" id="KW-0418">Kinase</keyword>
<evidence type="ECO:0000256" key="1">
    <source>
        <dbReference type="ARBA" id="ARBA00022527"/>
    </source>
</evidence>
<evidence type="ECO:0000256" key="4">
    <source>
        <dbReference type="ARBA" id="ARBA00022777"/>
    </source>
</evidence>
<keyword evidence="3" id="KW-0547">Nucleotide-binding</keyword>
<dbReference type="InterPro" id="IPR051175">
    <property type="entry name" value="CLK_kinases"/>
</dbReference>
<reference evidence="7" key="1">
    <citation type="journal article" date="2020" name="bioRxiv">
        <title>Whole genome comparisons of ergot fungi reveals the divergence and evolution of species within the genus Claviceps are the result of varying mechanisms driving genome evolution and host range expansion.</title>
        <authorList>
            <person name="Wyka S.A."/>
            <person name="Mondo S.J."/>
            <person name="Liu M."/>
            <person name="Dettman J."/>
            <person name="Nalam V."/>
            <person name="Broders K.D."/>
        </authorList>
    </citation>
    <scope>NUCLEOTIDE SEQUENCE</scope>
    <source>
        <strain evidence="7">CCC 489</strain>
    </source>
</reference>